<keyword evidence="4" id="KW-1185">Reference proteome</keyword>
<name>A0A1B9I3F6_9TREE</name>
<dbReference type="Pfam" id="PF08241">
    <property type="entry name" value="Methyltransf_11"/>
    <property type="match status" value="1"/>
</dbReference>
<dbReference type="Proteomes" id="UP000094020">
    <property type="component" value="Chromosome 7"/>
</dbReference>
<evidence type="ECO:0000313" key="2">
    <source>
        <dbReference type="EMBL" id="OCF50066.1"/>
    </source>
</evidence>
<gene>
    <name evidence="2" type="ORF">I206_03382</name>
    <name evidence="3" type="ORF">I206_105715</name>
</gene>
<reference evidence="2" key="3">
    <citation type="submission" date="2016-07" db="EMBL/GenBank/DDBJ databases">
        <title>Evolution of pathogenesis and genome organization in the Tremellales.</title>
        <authorList>
            <person name="Cuomo C."/>
            <person name="Litvintseva A."/>
            <person name="Heitman J."/>
            <person name="Chen Y."/>
            <person name="Sun S."/>
            <person name="Springer D."/>
            <person name="Dromer F."/>
            <person name="Young S."/>
            <person name="Zeng Q."/>
            <person name="Chapman S."/>
            <person name="Gujja S."/>
            <person name="Saif S."/>
            <person name="Birren B."/>
        </authorList>
    </citation>
    <scope>NUCLEOTIDE SEQUENCE</scope>
    <source>
        <strain evidence="2">CBS 10737</strain>
    </source>
</reference>
<evidence type="ECO:0000313" key="4">
    <source>
        <dbReference type="Proteomes" id="UP000094020"/>
    </source>
</evidence>
<dbReference type="GO" id="GO:0008757">
    <property type="term" value="F:S-adenosylmethionine-dependent methyltransferase activity"/>
    <property type="evidence" value="ECO:0007669"/>
    <property type="project" value="InterPro"/>
</dbReference>
<dbReference type="EMBL" id="KI894010">
    <property type="protein sequence ID" value="OCF50066.1"/>
    <property type="molecule type" value="Genomic_DNA"/>
</dbReference>
<dbReference type="GeneID" id="30171751"/>
<dbReference type="AlphaFoldDB" id="A0A1B9I3F6"/>
<reference evidence="3" key="4">
    <citation type="submission" date="2024-02" db="EMBL/GenBank/DDBJ databases">
        <title>Comparative genomics of Cryptococcus and Kwoniella reveals pathogenesis evolution and contrasting modes of karyotype evolution via chromosome fusion or intercentromeric recombination.</title>
        <authorList>
            <person name="Coelho M.A."/>
            <person name="David-Palma M."/>
            <person name="Shea T."/>
            <person name="Bowers K."/>
            <person name="McGinley-Smith S."/>
            <person name="Mohammad A.W."/>
            <person name="Gnirke A."/>
            <person name="Yurkov A.M."/>
            <person name="Nowrousian M."/>
            <person name="Sun S."/>
            <person name="Cuomo C.A."/>
            <person name="Heitman J."/>
        </authorList>
    </citation>
    <scope>NUCLEOTIDE SEQUENCE</scope>
    <source>
        <strain evidence="3">CBS 10737</strain>
    </source>
</reference>
<dbReference type="InterPro" id="IPR013216">
    <property type="entry name" value="Methyltransf_11"/>
</dbReference>
<dbReference type="OrthoDB" id="3355826at2759"/>
<reference evidence="2" key="1">
    <citation type="submission" date="2013-07" db="EMBL/GenBank/DDBJ databases">
        <title>The Genome Sequence of Cryptococcus pinus CBS10737.</title>
        <authorList>
            <consortium name="The Broad Institute Genome Sequencing Platform"/>
            <person name="Cuomo C."/>
            <person name="Litvintseva A."/>
            <person name="Chen Y."/>
            <person name="Heitman J."/>
            <person name="Sun S."/>
            <person name="Springer D."/>
            <person name="Dromer F."/>
            <person name="Young S.K."/>
            <person name="Zeng Q."/>
            <person name="Gargeya S."/>
            <person name="Fitzgerald M."/>
            <person name="Abouelleil A."/>
            <person name="Alvarado L."/>
            <person name="Berlin A.M."/>
            <person name="Chapman S.B."/>
            <person name="Dewar J."/>
            <person name="Goldberg J."/>
            <person name="Griggs A."/>
            <person name="Gujja S."/>
            <person name="Hansen M."/>
            <person name="Howarth C."/>
            <person name="Imamovic A."/>
            <person name="Larimer J."/>
            <person name="McCowan C."/>
            <person name="Murphy C."/>
            <person name="Pearson M."/>
            <person name="Priest M."/>
            <person name="Roberts A."/>
            <person name="Saif S."/>
            <person name="Shea T."/>
            <person name="Sykes S."/>
            <person name="Wortman J."/>
            <person name="Nusbaum C."/>
            <person name="Birren B."/>
        </authorList>
    </citation>
    <scope>NUCLEOTIDE SEQUENCE [LARGE SCALE GENOMIC DNA]</scope>
    <source>
        <strain evidence="2">CBS 10737</strain>
    </source>
</reference>
<dbReference type="InterPro" id="IPR029063">
    <property type="entry name" value="SAM-dependent_MTases_sf"/>
</dbReference>
<dbReference type="CDD" id="cd02440">
    <property type="entry name" value="AdoMet_MTases"/>
    <property type="match status" value="1"/>
</dbReference>
<proteinExistence type="predicted"/>
<evidence type="ECO:0000313" key="3">
    <source>
        <dbReference type="EMBL" id="WWC71756.1"/>
    </source>
</evidence>
<evidence type="ECO:0000259" key="1">
    <source>
        <dbReference type="Pfam" id="PF08241"/>
    </source>
</evidence>
<accession>A0A1B9I3F6</accession>
<organism evidence="2">
    <name type="scientific">Kwoniella pini CBS 10737</name>
    <dbReference type="NCBI Taxonomy" id="1296096"/>
    <lineage>
        <taxon>Eukaryota</taxon>
        <taxon>Fungi</taxon>
        <taxon>Dikarya</taxon>
        <taxon>Basidiomycota</taxon>
        <taxon>Agaricomycotina</taxon>
        <taxon>Tremellomycetes</taxon>
        <taxon>Tremellales</taxon>
        <taxon>Cryptococcaceae</taxon>
        <taxon>Kwoniella</taxon>
    </lineage>
</organism>
<feature type="domain" description="Methyltransferase type 11" evidence="1">
    <location>
        <begin position="51"/>
        <end position="156"/>
    </location>
</feature>
<dbReference type="Gene3D" id="3.40.50.150">
    <property type="entry name" value="Vaccinia Virus protein VP39"/>
    <property type="match status" value="1"/>
</dbReference>
<dbReference type="EMBL" id="CP144525">
    <property type="protein sequence ID" value="WWC71756.1"/>
    <property type="molecule type" value="Genomic_DNA"/>
</dbReference>
<dbReference type="SUPFAM" id="SSF53335">
    <property type="entry name" value="S-adenosyl-L-methionine-dependent methyltransferases"/>
    <property type="match status" value="1"/>
</dbReference>
<sequence length="283" mass="32258">MNRDKWNSTNWLTANSYEMYKGTEDITSPAGLQLILQSDLKSDIERSINVLDLGFGLGQISQQIIKFVSDIDKNEIRIVAGDTDDSLLEGLKIRKRDQQSEGWNIVNVEKIDANAIDRPNDTFDYIYCNFLYFLLKDPINGLQESIRVLKSGGTLSFSTWAYSGPFQLLQHAIALFPSYPLTPSPPSGSSWTHPQSVRKILEEHKLKDIIITPFEFFQYADNPRQMAKKMWPVVKVISSRWGEQQGELGWKVFEKIEELLKRDQGDEEVKIASVALIVTAKKP</sequence>
<dbReference type="KEGG" id="kpin:30171751"/>
<protein>
    <recommendedName>
        <fullName evidence="1">Methyltransferase type 11 domain-containing protein</fullName>
    </recommendedName>
</protein>
<reference evidence="3" key="2">
    <citation type="submission" date="2013-07" db="EMBL/GenBank/DDBJ databases">
        <authorList>
            <consortium name="The Broad Institute Genome Sequencing Platform"/>
            <person name="Cuomo C."/>
            <person name="Litvintseva A."/>
            <person name="Chen Y."/>
            <person name="Heitman J."/>
            <person name="Sun S."/>
            <person name="Springer D."/>
            <person name="Dromer F."/>
            <person name="Young S.K."/>
            <person name="Zeng Q."/>
            <person name="Gargeya S."/>
            <person name="Fitzgerald M."/>
            <person name="Abouelleil A."/>
            <person name="Alvarado L."/>
            <person name="Berlin A.M."/>
            <person name="Chapman S.B."/>
            <person name="Dewar J."/>
            <person name="Goldberg J."/>
            <person name="Griggs A."/>
            <person name="Gujja S."/>
            <person name="Hansen M."/>
            <person name="Howarth C."/>
            <person name="Imamovic A."/>
            <person name="Larimer J."/>
            <person name="McCowan C."/>
            <person name="Murphy C."/>
            <person name="Pearson M."/>
            <person name="Priest M."/>
            <person name="Roberts A."/>
            <person name="Saif S."/>
            <person name="Shea T."/>
            <person name="Sykes S."/>
            <person name="Wortman J."/>
            <person name="Nusbaum C."/>
            <person name="Birren B."/>
        </authorList>
    </citation>
    <scope>NUCLEOTIDE SEQUENCE</scope>
    <source>
        <strain evidence="3">CBS 10737</strain>
    </source>
</reference>
<dbReference type="RefSeq" id="XP_019011285.1">
    <property type="nucleotide sequence ID" value="XM_019155131.1"/>
</dbReference>